<keyword evidence="1" id="KW-1133">Transmembrane helix</keyword>
<dbReference type="InterPro" id="IPR055713">
    <property type="entry name" value="DUF7289"/>
</dbReference>
<proteinExistence type="predicted"/>
<evidence type="ECO:0000313" key="3">
    <source>
        <dbReference type="Proteomes" id="UP001149411"/>
    </source>
</evidence>
<accession>A0A9Q4GH67</accession>
<evidence type="ECO:0000256" key="1">
    <source>
        <dbReference type="SAM" id="Phobius"/>
    </source>
</evidence>
<reference evidence="2" key="1">
    <citation type="submission" date="2022-09" db="EMBL/GenBank/DDBJ databases">
        <title>Haloadaptaus new haloarchaeum isolated from saline soil.</title>
        <authorList>
            <person name="Duran-Viseras A."/>
            <person name="Sanchez-Porro C."/>
            <person name="Ventosa A."/>
        </authorList>
    </citation>
    <scope>NUCLEOTIDE SEQUENCE</scope>
    <source>
        <strain evidence="2">F3-133</strain>
    </source>
</reference>
<keyword evidence="3" id="KW-1185">Reference proteome</keyword>
<gene>
    <name evidence="2" type="ORF">EGH25_09165</name>
</gene>
<protein>
    <submittedName>
        <fullName evidence="2">Uncharacterized protein</fullName>
    </submittedName>
</protein>
<keyword evidence="1" id="KW-0812">Transmembrane</keyword>
<dbReference type="Proteomes" id="UP001149411">
    <property type="component" value="Unassembled WGS sequence"/>
</dbReference>
<dbReference type="AlphaFoldDB" id="A0A9Q4GH67"/>
<feature type="transmembrane region" description="Helical" evidence="1">
    <location>
        <begin position="16"/>
        <end position="35"/>
    </location>
</feature>
<comment type="caution">
    <text evidence="2">The sequence shown here is derived from an EMBL/GenBank/DDBJ whole genome shotgun (WGS) entry which is preliminary data.</text>
</comment>
<organism evidence="2 3">
    <name type="scientific">Halorutilus salinus</name>
    <dbReference type="NCBI Taxonomy" id="2487751"/>
    <lineage>
        <taxon>Archaea</taxon>
        <taxon>Methanobacteriati</taxon>
        <taxon>Methanobacteriota</taxon>
        <taxon>Stenosarchaea group</taxon>
        <taxon>Halobacteria</taxon>
        <taxon>Halorutilales</taxon>
        <taxon>Halorutilaceae</taxon>
        <taxon>Halorutilus</taxon>
    </lineage>
</organism>
<dbReference type="Pfam" id="PF23960">
    <property type="entry name" value="DUF7289"/>
    <property type="match status" value="1"/>
</dbReference>
<keyword evidence="1" id="KW-0472">Membrane</keyword>
<dbReference type="EMBL" id="RKLV01000009">
    <property type="protein sequence ID" value="MCX2819517.1"/>
    <property type="molecule type" value="Genomic_DNA"/>
</dbReference>
<sequence>MRTQTTNRDDRAVSEAISYVLIFSLITLGTTIIYLQGGPALDGAKERQVTQNSERAVVLVQERLNEMMEQKAPTREVPIDLQDITVGVGGLEPGWVNVTANTSEGEVSYNATMNPVHIDTGSRIITYENGAVMAGQEGNADSWGLRREPSWAISTNDTGYLGTAFLRTISTTGEGSIGGEGRVRLVFESVSRTNENLNGVDELSITVSSPRTSAWESYLRGLNGSLNESDVTVSGEKVTMEVDGFADGDGSISYNEQVLRTKVVSG</sequence>
<dbReference type="RefSeq" id="WP_266087838.1">
    <property type="nucleotide sequence ID" value="NZ_RKLV01000009.1"/>
</dbReference>
<name>A0A9Q4GH67_9EURY</name>
<evidence type="ECO:0000313" key="2">
    <source>
        <dbReference type="EMBL" id="MCX2819517.1"/>
    </source>
</evidence>